<keyword evidence="2" id="KW-1185">Reference proteome</keyword>
<gene>
    <name evidence="1" type="ORF">DSO57_1020556</name>
</gene>
<organism evidence="1 2">
    <name type="scientific">Entomophthora muscae</name>
    <dbReference type="NCBI Taxonomy" id="34485"/>
    <lineage>
        <taxon>Eukaryota</taxon>
        <taxon>Fungi</taxon>
        <taxon>Fungi incertae sedis</taxon>
        <taxon>Zoopagomycota</taxon>
        <taxon>Entomophthoromycotina</taxon>
        <taxon>Entomophthoromycetes</taxon>
        <taxon>Entomophthorales</taxon>
        <taxon>Entomophthoraceae</taxon>
        <taxon>Entomophthora</taxon>
    </lineage>
</organism>
<comment type="caution">
    <text evidence="1">The sequence shown here is derived from an EMBL/GenBank/DDBJ whole genome shotgun (WGS) entry which is preliminary data.</text>
</comment>
<evidence type="ECO:0000313" key="1">
    <source>
        <dbReference type="EMBL" id="KAJ9061454.1"/>
    </source>
</evidence>
<evidence type="ECO:0000313" key="2">
    <source>
        <dbReference type="Proteomes" id="UP001165960"/>
    </source>
</evidence>
<sequence>MGLYLSKLSIQALAVSHIAMHCSAAPAHDMTTADTSALTNEGSLSTMASTFPYNREILETLT</sequence>
<proteinExistence type="predicted"/>
<dbReference type="Proteomes" id="UP001165960">
    <property type="component" value="Unassembled WGS sequence"/>
</dbReference>
<dbReference type="EMBL" id="QTSX02005067">
    <property type="protein sequence ID" value="KAJ9061454.1"/>
    <property type="molecule type" value="Genomic_DNA"/>
</dbReference>
<reference evidence="1" key="1">
    <citation type="submission" date="2022-04" db="EMBL/GenBank/DDBJ databases">
        <title>Genome of the entomopathogenic fungus Entomophthora muscae.</title>
        <authorList>
            <person name="Elya C."/>
            <person name="Lovett B.R."/>
            <person name="Lee E."/>
            <person name="Macias A.M."/>
            <person name="Hajek A.E."/>
            <person name="De Bivort B.L."/>
            <person name="Kasson M.T."/>
            <person name="De Fine Licht H.H."/>
            <person name="Stajich J.E."/>
        </authorList>
    </citation>
    <scope>NUCLEOTIDE SEQUENCE</scope>
    <source>
        <strain evidence="1">Berkeley</strain>
    </source>
</reference>
<accession>A0ACC2SGP8</accession>
<name>A0ACC2SGP8_9FUNG</name>
<protein>
    <submittedName>
        <fullName evidence="1">Uncharacterized protein</fullName>
    </submittedName>
</protein>